<dbReference type="EMBL" id="CP155447">
    <property type="protein sequence ID" value="XBH07066.1"/>
    <property type="molecule type" value="Genomic_DNA"/>
</dbReference>
<dbReference type="Gene3D" id="3.30.1240.10">
    <property type="match status" value="1"/>
</dbReference>
<keyword evidence="1" id="KW-0378">Hydrolase</keyword>
<dbReference type="SUPFAM" id="SSF56784">
    <property type="entry name" value="HAD-like"/>
    <property type="match status" value="1"/>
</dbReference>
<dbReference type="PANTHER" id="PTHR10000:SF8">
    <property type="entry name" value="HAD SUPERFAMILY HYDROLASE-LIKE, TYPE 3"/>
    <property type="match status" value="1"/>
</dbReference>
<sequence>MRNSKFPYSLAAIDIDDTLVGPDKKISWENRRAVEQLQSLGCRVVLASGRRHANMLPYCEELGLDDFVVSSQGARVEHLRTGEVIHHARLAPTDQAALVAEGLSRGFTVMLWLPEGIFAQAHTPWIDGYGEDTGGDLVTITDLLSLASQPAEKIIWAADPEVITPTSIEMSSRYEGRVSVMITMDWYLEFAAPNANKDDGVAALARHLEIRRASVLAFGDGHNDVSLLSWAGMGVAMPHGRESARSVAQLVASDGDPESALARAVDQLTREYQSGGVV</sequence>
<evidence type="ECO:0000313" key="1">
    <source>
        <dbReference type="EMBL" id="XBH07066.1"/>
    </source>
</evidence>
<organism evidence="1">
    <name type="scientific">Singulisphaera sp. Ch08</name>
    <dbReference type="NCBI Taxonomy" id="3120278"/>
    <lineage>
        <taxon>Bacteria</taxon>
        <taxon>Pseudomonadati</taxon>
        <taxon>Planctomycetota</taxon>
        <taxon>Planctomycetia</taxon>
        <taxon>Isosphaerales</taxon>
        <taxon>Isosphaeraceae</taxon>
        <taxon>Singulisphaera</taxon>
    </lineage>
</organism>
<dbReference type="EC" id="3.1.3.-" evidence="1"/>
<dbReference type="Pfam" id="PF08282">
    <property type="entry name" value="Hydrolase_3"/>
    <property type="match status" value="1"/>
</dbReference>
<dbReference type="NCBIfam" id="TIGR00099">
    <property type="entry name" value="Cof-subfamily"/>
    <property type="match status" value="1"/>
</dbReference>
<dbReference type="CDD" id="cd07516">
    <property type="entry name" value="HAD_Pase"/>
    <property type="match status" value="1"/>
</dbReference>
<proteinExistence type="predicted"/>
<dbReference type="PANTHER" id="PTHR10000">
    <property type="entry name" value="PHOSPHOSERINE PHOSPHATASE"/>
    <property type="match status" value="1"/>
</dbReference>
<dbReference type="GO" id="GO:0016791">
    <property type="term" value="F:phosphatase activity"/>
    <property type="evidence" value="ECO:0007669"/>
    <property type="project" value="UniProtKB-ARBA"/>
</dbReference>
<dbReference type="InterPro" id="IPR023214">
    <property type="entry name" value="HAD_sf"/>
</dbReference>
<reference evidence="1" key="1">
    <citation type="submission" date="2024-05" db="EMBL/GenBank/DDBJ databases">
        <title>Planctomycetes of the genus Singulisphaera possess chitinolytic capabilities.</title>
        <authorList>
            <person name="Ivanova A."/>
        </authorList>
    </citation>
    <scope>NUCLEOTIDE SEQUENCE</scope>
    <source>
        <strain evidence="1">Ch08T</strain>
    </source>
</reference>
<dbReference type="InterPro" id="IPR000150">
    <property type="entry name" value="Cof"/>
</dbReference>
<dbReference type="Gene3D" id="3.40.50.1000">
    <property type="entry name" value="HAD superfamily/HAD-like"/>
    <property type="match status" value="1"/>
</dbReference>
<dbReference type="InterPro" id="IPR036412">
    <property type="entry name" value="HAD-like_sf"/>
</dbReference>
<dbReference type="AlphaFoldDB" id="A0AAU7CQZ4"/>
<dbReference type="GO" id="GO:0005829">
    <property type="term" value="C:cytosol"/>
    <property type="evidence" value="ECO:0007669"/>
    <property type="project" value="TreeGrafter"/>
</dbReference>
<dbReference type="GO" id="GO:0000287">
    <property type="term" value="F:magnesium ion binding"/>
    <property type="evidence" value="ECO:0007669"/>
    <property type="project" value="TreeGrafter"/>
</dbReference>
<protein>
    <submittedName>
        <fullName evidence="1">Cof-type HAD-IIB family hydrolase</fullName>
        <ecNumber evidence="1">3.1.3.-</ecNumber>
    </submittedName>
</protein>
<gene>
    <name evidence="1" type="ORF">V5E97_13795</name>
</gene>
<dbReference type="RefSeq" id="WP_406699913.1">
    <property type="nucleotide sequence ID" value="NZ_CP155447.1"/>
</dbReference>
<accession>A0AAU7CQZ4</accession>
<name>A0AAU7CQZ4_9BACT</name>